<keyword evidence="1" id="KW-0174">Coenzyme M biosynthesis</keyword>
<organism evidence="7 8">
    <name type="scientific">Methanosphaerula palustris (strain ATCC BAA-1556 / DSM 19958 / E1-9c)</name>
    <dbReference type="NCBI Taxonomy" id="521011"/>
    <lineage>
        <taxon>Archaea</taxon>
        <taxon>Methanobacteriati</taxon>
        <taxon>Methanobacteriota</taxon>
        <taxon>Stenosarchaea group</taxon>
        <taxon>Methanomicrobia</taxon>
        <taxon>Methanomicrobiales</taxon>
        <taxon>Methanoregulaceae</taxon>
        <taxon>Methanosphaerula</taxon>
    </lineage>
</organism>
<accession>B8GFW3</accession>
<dbReference type="GO" id="GO:0030976">
    <property type="term" value="F:thiamine pyrophosphate binding"/>
    <property type="evidence" value="ECO:0007669"/>
    <property type="project" value="InterPro"/>
</dbReference>
<keyword evidence="3" id="KW-0456">Lyase</keyword>
<dbReference type="GO" id="GO:0050545">
    <property type="term" value="F:sulfopyruvate decarboxylase activity"/>
    <property type="evidence" value="ECO:0007669"/>
    <property type="project" value="UniProtKB-EC"/>
</dbReference>
<feature type="domain" description="Thiamine pyrophosphate enzyme TPP-binding" evidence="6">
    <location>
        <begin position="221"/>
        <end position="343"/>
    </location>
</feature>
<dbReference type="InterPro" id="IPR011766">
    <property type="entry name" value="TPP_enzyme_TPP-bd"/>
</dbReference>
<keyword evidence="2" id="KW-0210">Decarboxylase</keyword>
<dbReference type="GeneID" id="7270841"/>
<dbReference type="SUPFAM" id="SSF52518">
    <property type="entry name" value="Thiamin diphosphate-binding fold (THDP-binding)"/>
    <property type="match status" value="2"/>
</dbReference>
<evidence type="ECO:0000256" key="3">
    <source>
        <dbReference type="ARBA" id="ARBA00023239"/>
    </source>
</evidence>
<comment type="catalytic activity">
    <reaction evidence="5">
        <text>3-sulfopyruvate + H(+) = sulfoacetaldehyde + CO2</text>
        <dbReference type="Rhea" id="RHEA:20948"/>
        <dbReference type="ChEBI" id="CHEBI:15378"/>
        <dbReference type="ChEBI" id="CHEBI:16526"/>
        <dbReference type="ChEBI" id="CHEBI:57940"/>
        <dbReference type="ChEBI" id="CHEBI:58246"/>
        <dbReference type="EC" id="4.1.1.79"/>
    </reaction>
</comment>
<dbReference type="EMBL" id="CP001338">
    <property type="protein sequence ID" value="ACL17996.1"/>
    <property type="molecule type" value="Genomic_DNA"/>
</dbReference>
<dbReference type="Proteomes" id="UP000002457">
    <property type="component" value="Chromosome"/>
</dbReference>
<dbReference type="AlphaFoldDB" id="B8GFW3"/>
<dbReference type="PANTHER" id="PTHR42818">
    <property type="entry name" value="SULFOPYRUVATE DECARBOXYLASE SUBUNIT ALPHA"/>
    <property type="match status" value="1"/>
</dbReference>
<evidence type="ECO:0000256" key="2">
    <source>
        <dbReference type="ARBA" id="ARBA00022793"/>
    </source>
</evidence>
<evidence type="ECO:0000256" key="1">
    <source>
        <dbReference type="ARBA" id="ARBA00022545"/>
    </source>
</evidence>
<dbReference type="KEGG" id="mpl:Mpal_2733"/>
<evidence type="ECO:0000256" key="4">
    <source>
        <dbReference type="ARBA" id="ARBA00038875"/>
    </source>
</evidence>
<name>B8GFW3_METPE</name>
<dbReference type="HOGENOM" id="CLU_042853_0_0_2"/>
<evidence type="ECO:0000256" key="5">
    <source>
        <dbReference type="ARBA" id="ARBA00048551"/>
    </source>
</evidence>
<evidence type="ECO:0000259" key="6">
    <source>
        <dbReference type="Pfam" id="PF02775"/>
    </source>
</evidence>
<dbReference type="STRING" id="521011.Mpal_2733"/>
<dbReference type="PANTHER" id="PTHR42818:SF1">
    <property type="entry name" value="SULFOPYRUVATE DECARBOXYLASE"/>
    <property type="match status" value="1"/>
</dbReference>
<evidence type="ECO:0000313" key="8">
    <source>
        <dbReference type="Proteomes" id="UP000002457"/>
    </source>
</evidence>
<dbReference type="Gene3D" id="3.40.50.970">
    <property type="match status" value="1"/>
</dbReference>
<dbReference type="EC" id="4.1.1.79" evidence="4"/>
<proteinExistence type="predicted"/>
<gene>
    <name evidence="7" type="ordered locus">Mpal_2733</name>
</gene>
<dbReference type="OrthoDB" id="53192at2157"/>
<reference evidence="7 8" key="1">
    <citation type="journal article" date="2015" name="Genome Announc.">
        <title>Complete Genome Sequence of Methanosphaerula palustris E1-9CT, a Hydrogenotrophic Methanogen Isolated from a Minerotrophic Fen Peatland.</title>
        <authorList>
            <person name="Cadillo-Quiroz H."/>
            <person name="Browne P."/>
            <person name="Kyrpides N."/>
            <person name="Woyke T."/>
            <person name="Goodwin L."/>
            <person name="Detter C."/>
            <person name="Yavitt J.B."/>
            <person name="Zinder S.H."/>
        </authorList>
    </citation>
    <scope>NUCLEOTIDE SEQUENCE [LARGE SCALE GENOMIC DNA]</scope>
    <source>
        <strain evidence="8">ATCC BAA-1556 / DSM 19958 / E1-9c</strain>
    </source>
</reference>
<dbReference type="RefSeq" id="WP_012619315.1">
    <property type="nucleotide sequence ID" value="NC_011832.1"/>
</dbReference>
<dbReference type="GO" id="GO:0019295">
    <property type="term" value="P:coenzyme M biosynthetic process"/>
    <property type="evidence" value="ECO:0007669"/>
    <property type="project" value="UniProtKB-KW"/>
</dbReference>
<evidence type="ECO:0000313" key="7">
    <source>
        <dbReference type="EMBL" id="ACL17996.1"/>
    </source>
</evidence>
<sequence>MHETDLISILSEQKIDLAATLPCDRTKDLCSLLTAHIPEIPVNREEDGVGVCAGAALGGSRPALVIQSSGLGNSLNALMSLTMTYRLPLPIIASWRGFYHEAIPAQVPFNRPLPAVLDALGIPYQIIREAGELGLVNQVIQEAFEDHTPSVALISPKVWEGGGECATSGPFPSRGRTSAICYQRKIREPVMTRSDAIGVISGALTDQAVVANIGMPSKELYVHHDRPQNFYMLGSYTQATPVGFGLASVTDRDVWVIDGDGSMLGTGILPAVGAAHPPNLRIFCLDNGAFGSTGNQPTYAATGVDIELMARAAGIISTVKVQGPEELAAVCSDQVDGPLFVHVLIRPGNTQVPNIPLSPEAIRDRFIGAL</sequence>
<dbReference type="NCBIfam" id="TIGR03845">
    <property type="entry name" value="sulfopyru_alph"/>
    <property type="match status" value="1"/>
</dbReference>
<protein>
    <recommendedName>
        <fullName evidence="4">sulfopyruvate decarboxylase</fullName>
        <ecNumber evidence="4">4.1.1.79</ecNumber>
    </recommendedName>
</protein>
<dbReference type="eggNOG" id="arCOG01614">
    <property type="taxonomic scope" value="Archaea"/>
</dbReference>
<dbReference type="Pfam" id="PF02775">
    <property type="entry name" value="TPP_enzyme_C"/>
    <property type="match status" value="1"/>
</dbReference>
<dbReference type="InterPro" id="IPR029061">
    <property type="entry name" value="THDP-binding"/>
</dbReference>
<dbReference type="InterPro" id="IPR022502">
    <property type="entry name" value="Sulfopyruvate_deCO2ase_alpha"/>
</dbReference>
<dbReference type="InterPro" id="IPR051818">
    <property type="entry name" value="TPP_dependent_decarboxylase"/>
</dbReference>
<keyword evidence="8" id="KW-1185">Reference proteome</keyword>